<keyword evidence="12" id="KW-0969">Cilium</keyword>
<evidence type="ECO:0000256" key="11">
    <source>
        <dbReference type="SAM" id="MobiDB-lite"/>
    </source>
</evidence>
<dbReference type="GO" id="GO:0009425">
    <property type="term" value="C:bacterial-type flagellum basal body"/>
    <property type="evidence" value="ECO:0007669"/>
    <property type="project" value="InterPro"/>
</dbReference>
<name>A0A0J5WKB6_BURCE</name>
<evidence type="ECO:0000256" key="1">
    <source>
        <dbReference type="ARBA" id="ARBA00002254"/>
    </source>
</evidence>
<reference evidence="12 13" key="1">
    <citation type="submission" date="2015-05" db="EMBL/GenBank/DDBJ databases">
        <title>Draft genome of Burkholderia cepacia LK29.</title>
        <authorList>
            <person name="Chan X.Y."/>
        </authorList>
    </citation>
    <scope>NUCLEOTIDE SEQUENCE [LARGE SCALE GENOMIC DNA]</scope>
    <source>
        <strain evidence="12 13">LK29</strain>
    </source>
</reference>
<keyword evidence="10" id="KW-0997">Cell inner membrane</keyword>
<keyword evidence="8 10" id="KW-1133">Transmembrane helix</keyword>
<dbReference type="PANTHER" id="PTHR35091:SF2">
    <property type="entry name" value="FLAGELLAR PROTEIN FLIL"/>
    <property type="match status" value="1"/>
</dbReference>
<gene>
    <name evidence="12" type="ORF">VL15_19745</name>
</gene>
<keyword evidence="6 10" id="KW-0812">Transmembrane</keyword>
<feature type="compositionally biased region" description="Basic residues" evidence="11">
    <location>
        <begin position="1"/>
        <end position="10"/>
    </location>
</feature>
<keyword evidence="7 10" id="KW-0283">Flagellar rotation</keyword>
<dbReference type="Proteomes" id="UP000036338">
    <property type="component" value="Unassembled WGS sequence"/>
</dbReference>
<evidence type="ECO:0000256" key="7">
    <source>
        <dbReference type="ARBA" id="ARBA00022779"/>
    </source>
</evidence>
<evidence type="ECO:0000256" key="4">
    <source>
        <dbReference type="ARBA" id="ARBA00022475"/>
    </source>
</evidence>
<dbReference type="EMBL" id="LDWR01000033">
    <property type="protein sequence ID" value="KML55124.1"/>
    <property type="molecule type" value="Genomic_DNA"/>
</dbReference>
<proteinExistence type="inferred from homology"/>
<keyword evidence="12" id="KW-0966">Cell projection</keyword>
<comment type="similarity">
    <text evidence="3 10">Belongs to the FliL family.</text>
</comment>
<accession>A0A0J5WKB6</accession>
<evidence type="ECO:0000256" key="3">
    <source>
        <dbReference type="ARBA" id="ARBA00008281"/>
    </source>
</evidence>
<dbReference type="PANTHER" id="PTHR35091">
    <property type="entry name" value="FLAGELLAR PROTEIN FLIL"/>
    <property type="match status" value="1"/>
</dbReference>
<feature type="transmembrane region" description="Helical" evidence="10">
    <location>
        <begin position="33"/>
        <end position="55"/>
    </location>
</feature>
<protein>
    <recommendedName>
        <fullName evidence="10">Flagellar protein FliL</fullName>
    </recommendedName>
</protein>
<dbReference type="NCBIfam" id="NF005435">
    <property type="entry name" value="PRK07021.1"/>
    <property type="match status" value="1"/>
</dbReference>
<keyword evidence="9 10" id="KW-0472">Membrane</keyword>
<evidence type="ECO:0000313" key="12">
    <source>
        <dbReference type="EMBL" id="KML55124.1"/>
    </source>
</evidence>
<evidence type="ECO:0000313" key="13">
    <source>
        <dbReference type="Proteomes" id="UP000036338"/>
    </source>
</evidence>
<dbReference type="GO" id="GO:0006935">
    <property type="term" value="P:chemotaxis"/>
    <property type="evidence" value="ECO:0007669"/>
    <property type="project" value="UniProtKB-KW"/>
</dbReference>
<dbReference type="GO" id="GO:0005886">
    <property type="term" value="C:plasma membrane"/>
    <property type="evidence" value="ECO:0007669"/>
    <property type="project" value="UniProtKB-SubCell"/>
</dbReference>
<keyword evidence="5 10" id="KW-0145">Chemotaxis</keyword>
<evidence type="ECO:0000256" key="5">
    <source>
        <dbReference type="ARBA" id="ARBA00022500"/>
    </source>
</evidence>
<evidence type="ECO:0000256" key="10">
    <source>
        <dbReference type="RuleBase" id="RU364125"/>
    </source>
</evidence>
<comment type="caution">
    <text evidence="12">The sequence shown here is derived from an EMBL/GenBank/DDBJ whole genome shotgun (WGS) entry which is preliminary data.</text>
</comment>
<dbReference type="InterPro" id="IPR005503">
    <property type="entry name" value="FliL"/>
</dbReference>
<evidence type="ECO:0000256" key="2">
    <source>
        <dbReference type="ARBA" id="ARBA00004162"/>
    </source>
</evidence>
<keyword evidence="12" id="KW-0282">Flagellum</keyword>
<dbReference type="GO" id="GO:0071978">
    <property type="term" value="P:bacterial-type flagellum-dependent swarming motility"/>
    <property type="evidence" value="ECO:0007669"/>
    <property type="project" value="TreeGrafter"/>
</dbReference>
<keyword evidence="4" id="KW-1003">Cell membrane</keyword>
<evidence type="ECO:0000256" key="6">
    <source>
        <dbReference type="ARBA" id="ARBA00022692"/>
    </source>
</evidence>
<comment type="subcellular location">
    <subcellularLocation>
        <location evidence="10">Cell inner membrane</location>
    </subcellularLocation>
    <subcellularLocation>
        <location evidence="2">Cell membrane</location>
        <topology evidence="2">Single-pass membrane protein</topology>
    </subcellularLocation>
</comment>
<evidence type="ECO:0000256" key="8">
    <source>
        <dbReference type="ARBA" id="ARBA00022989"/>
    </source>
</evidence>
<organism evidence="12 13">
    <name type="scientific">Burkholderia cepacia</name>
    <name type="common">Pseudomonas cepacia</name>
    <dbReference type="NCBI Taxonomy" id="292"/>
    <lineage>
        <taxon>Bacteria</taxon>
        <taxon>Pseudomonadati</taxon>
        <taxon>Pseudomonadota</taxon>
        <taxon>Betaproteobacteria</taxon>
        <taxon>Burkholderiales</taxon>
        <taxon>Burkholderiaceae</taxon>
        <taxon>Burkholderia</taxon>
        <taxon>Burkholderia cepacia complex</taxon>
    </lineage>
</organism>
<sequence length="178" mass="19103">MHATRHHARIHMASTTANPTADKPASSGKFKRIALIAVIALGAAAAAAGGMYVFLSKEGVGRASAPAEPAPLAAPVFFPLDPLTVNLQSDDGAQHYLRVGLSLKLTDPKAQEQLTARMPEIRSRILLALSNKHPEELATPDGKRSLAKELRDLIEQPTQPGNQRAKVDDVLFTEFVVQ</sequence>
<feature type="region of interest" description="Disordered" evidence="11">
    <location>
        <begin position="1"/>
        <end position="25"/>
    </location>
</feature>
<dbReference type="Pfam" id="PF03748">
    <property type="entry name" value="FliL"/>
    <property type="match status" value="1"/>
</dbReference>
<dbReference type="RefSeq" id="WP_048247987.1">
    <property type="nucleotide sequence ID" value="NZ_LDWR01000033.1"/>
</dbReference>
<comment type="function">
    <text evidence="1 10">Controls the rotational direction of flagella during chemotaxis.</text>
</comment>
<evidence type="ECO:0000256" key="9">
    <source>
        <dbReference type="ARBA" id="ARBA00023136"/>
    </source>
</evidence>
<dbReference type="AlphaFoldDB" id="A0A0J5WKB6"/>
<dbReference type="PATRIC" id="fig|292.27.peg.4025"/>